<proteinExistence type="predicted"/>
<evidence type="ECO:0000259" key="3">
    <source>
        <dbReference type="Pfam" id="PF13439"/>
    </source>
</evidence>
<dbReference type="SUPFAM" id="SSF53756">
    <property type="entry name" value="UDP-Glycosyltransferase/glycogen phosphorylase"/>
    <property type="match status" value="1"/>
</dbReference>
<dbReference type="PANTHER" id="PTHR46401:SF2">
    <property type="entry name" value="GLYCOSYLTRANSFERASE WBBK-RELATED"/>
    <property type="match status" value="1"/>
</dbReference>
<dbReference type="InterPro" id="IPR001296">
    <property type="entry name" value="Glyco_trans_1"/>
</dbReference>
<dbReference type="Pfam" id="PF00534">
    <property type="entry name" value="Glycos_transf_1"/>
    <property type="match status" value="1"/>
</dbReference>
<dbReference type="AlphaFoldDB" id="A0A0F5IQH5"/>
<evidence type="ECO:0000256" key="1">
    <source>
        <dbReference type="ARBA" id="ARBA00022679"/>
    </source>
</evidence>
<dbReference type="STRING" id="927665.HMPREF1535_04595"/>
<organism evidence="4 5">
    <name type="scientific">Parabacteroides goldsteinii DSM 19448 = WAL 12034</name>
    <dbReference type="NCBI Taxonomy" id="927665"/>
    <lineage>
        <taxon>Bacteria</taxon>
        <taxon>Pseudomonadati</taxon>
        <taxon>Bacteroidota</taxon>
        <taxon>Bacteroidia</taxon>
        <taxon>Bacteroidales</taxon>
        <taxon>Tannerellaceae</taxon>
        <taxon>Parabacteroides</taxon>
    </lineage>
</organism>
<evidence type="ECO:0000313" key="4">
    <source>
        <dbReference type="EMBL" id="KKB47738.1"/>
    </source>
</evidence>
<evidence type="ECO:0008006" key="6">
    <source>
        <dbReference type="Google" id="ProtNLM"/>
    </source>
</evidence>
<protein>
    <recommendedName>
        <fullName evidence="6">Glycosyl transferase family 1 domain-containing protein</fullName>
    </recommendedName>
</protein>
<dbReference type="Gene3D" id="3.40.50.2000">
    <property type="entry name" value="Glycogen Phosphorylase B"/>
    <property type="match status" value="2"/>
</dbReference>
<feature type="domain" description="Glycosyl transferase family 1" evidence="2">
    <location>
        <begin position="191"/>
        <end position="329"/>
    </location>
</feature>
<dbReference type="CDD" id="cd03801">
    <property type="entry name" value="GT4_PimA-like"/>
    <property type="match status" value="1"/>
</dbReference>
<accession>A0A0F5IQH5</accession>
<evidence type="ECO:0000259" key="2">
    <source>
        <dbReference type="Pfam" id="PF00534"/>
    </source>
</evidence>
<gene>
    <name evidence="4" type="ORF">HMPREF1535_04595</name>
</gene>
<dbReference type="PANTHER" id="PTHR46401">
    <property type="entry name" value="GLYCOSYLTRANSFERASE WBBK-RELATED"/>
    <property type="match status" value="1"/>
</dbReference>
<dbReference type="InterPro" id="IPR028098">
    <property type="entry name" value="Glyco_trans_4-like_N"/>
</dbReference>
<feature type="domain" description="Glycosyltransferase subfamily 4-like N-terminal" evidence="3">
    <location>
        <begin position="16"/>
        <end position="171"/>
    </location>
</feature>
<keyword evidence="1" id="KW-0808">Transferase</keyword>
<comment type="caution">
    <text evidence="4">The sequence shown here is derived from an EMBL/GenBank/DDBJ whole genome shotgun (WGS) entry which is preliminary data.</text>
</comment>
<dbReference type="Pfam" id="PF13439">
    <property type="entry name" value="Glyco_transf_4"/>
    <property type="match status" value="1"/>
</dbReference>
<evidence type="ECO:0000313" key="5">
    <source>
        <dbReference type="Proteomes" id="UP000033047"/>
    </source>
</evidence>
<dbReference type="GO" id="GO:0009103">
    <property type="term" value="P:lipopolysaccharide biosynthetic process"/>
    <property type="evidence" value="ECO:0007669"/>
    <property type="project" value="TreeGrafter"/>
</dbReference>
<dbReference type="HOGENOM" id="CLU_009583_2_2_10"/>
<sequence length="358" mass="40800">MKIYVFGTRGFPNIQGGVEKHCEELYTSMPSIYDITIFRRKPFINSDKTYKNIHFIDLPTVRTKGIEALLHSFLCVLYCIGKRPNIIHVHNIGPGLFIPLLKIVGLKVVLTYHSPNYEHDKWSYLAKKGLKVCEYIAIKGADKIIFVNKLQLQKFNPSIQAKSYYIPNGIKEKKEIKDISFISSLGLSPFQYILTVGRITPEKGFDYLIKAYNLMHNKSDKLVIAGGCDHTSAYAKQLIAEARKSQVVLAGYMNEDQLNHLYTYARLFVLPSFNEGYPIVLVEAINYQKPILASNIEANRSIGLAKDQYFKVGSVSDLKDKIENELNKEYKDITYNINIPTWKEIANLVAEIYSNIAP</sequence>
<reference evidence="4 5" key="1">
    <citation type="submission" date="2013-04" db="EMBL/GenBank/DDBJ databases">
        <title>The Genome Sequence of Parabacteroides goldsteinii DSM 19448.</title>
        <authorList>
            <consortium name="The Broad Institute Genomics Platform"/>
            <person name="Earl A."/>
            <person name="Ward D."/>
            <person name="Feldgarden M."/>
            <person name="Gevers D."/>
            <person name="Martens E."/>
            <person name="Sakamoto M."/>
            <person name="Benno Y."/>
            <person name="Song Y."/>
            <person name="Liu C."/>
            <person name="Lee J."/>
            <person name="Bolanos M."/>
            <person name="Vaisanen M.L."/>
            <person name="Finegold S.M."/>
            <person name="Walker B."/>
            <person name="Young S."/>
            <person name="Zeng Q."/>
            <person name="Gargeya S."/>
            <person name="Fitzgerald M."/>
            <person name="Haas B."/>
            <person name="Abouelleil A."/>
            <person name="Allen A.W."/>
            <person name="Alvarado L."/>
            <person name="Arachchi H.M."/>
            <person name="Berlin A.M."/>
            <person name="Chapman S.B."/>
            <person name="Gainer-Dewar J."/>
            <person name="Goldberg J."/>
            <person name="Griggs A."/>
            <person name="Gujja S."/>
            <person name="Hansen M."/>
            <person name="Howarth C."/>
            <person name="Imamovic A."/>
            <person name="Ireland A."/>
            <person name="Larimer J."/>
            <person name="McCowan C."/>
            <person name="Murphy C."/>
            <person name="Pearson M."/>
            <person name="Poon T.W."/>
            <person name="Priest M."/>
            <person name="Roberts A."/>
            <person name="Saif S."/>
            <person name="Shea T."/>
            <person name="Sisk P."/>
            <person name="Sykes S."/>
            <person name="Wortman J."/>
            <person name="Nusbaum C."/>
            <person name="Birren B."/>
        </authorList>
    </citation>
    <scope>NUCLEOTIDE SEQUENCE [LARGE SCALE GENOMIC DNA]</scope>
    <source>
        <strain evidence="4 5">DSM 19448</strain>
    </source>
</reference>
<dbReference type="RefSeq" id="WP_046147685.1">
    <property type="nucleotide sequence ID" value="NZ_KQ033913.1"/>
</dbReference>
<dbReference type="Proteomes" id="UP000033047">
    <property type="component" value="Unassembled WGS sequence"/>
</dbReference>
<dbReference type="PATRIC" id="fig|927665.4.peg.4715"/>
<name>A0A0F5IQH5_9BACT</name>
<dbReference type="EMBL" id="AQHV01000025">
    <property type="protein sequence ID" value="KKB47738.1"/>
    <property type="molecule type" value="Genomic_DNA"/>
</dbReference>
<dbReference type="GO" id="GO:0016757">
    <property type="term" value="F:glycosyltransferase activity"/>
    <property type="evidence" value="ECO:0007669"/>
    <property type="project" value="InterPro"/>
</dbReference>